<evidence type="ECO:0000256" key="1">
    <source>
        <dbReference type="ARBA" id="ARBA00006484"/>
    </source>
</evidence>
<feature type="domain" description="Ketoreductase" evidence="2">
    <location>
        <begin position="23"/>
        <end position="207"/>
    </location>
</feature>
<evidence type="ECO:0000259" key="2">
    <source>
        <dbReference type="SMART" id="SM00822"/>
    </source>
</evidence>
<keyword evidence="3" id="KW-0560">Oxidoreductase</keyword>
<dbReference type="RefSeq" id="WP_145055018.1">
    <property type="nucleotide sequence ID" value="NZ_CP036433.1"/>
</dbReference>
<protein>
    <submittedName>
        <fullName evidence="3">3-oxoacyl-[acyl-carrier-protein] reductase FabG</fullName>
        <ecNumber evidence="3">1.1.1.100</ecNumber>
    </submittedName>
</protein>
<proteinExistence type="inferred from homology"/>
<dbReference type="PRINTS" id="PR00080">
    <property type="entry name" value="SDRFAMILY"/>
</dbReference>
<dbReference type="InterPro" id="IPR002347">
    <property type="entry name" value="SDR_fam"/>
</dbReference>
<dbReference type="EMBL" id="CP036433">
    <property type="protein sequence ID" value="QDU96382.1"/>
    <property type="molecule type" value="Genomic_DNA"/>
</dbReference>
<dbReference type="KEGG" id="lcre:Pla8534_42020"/>
<dbReference type="FunFam" id="3.40.50.720:FF:000084">
    <property type="entry name" value="Short-chain dehydrogenase reductase"/>
    <property type="match status" value="1"/>
</dbReference>
<organism evidence="3 4">
    <name type="scientific">Lignipirellula cremea</name>
    <dbReference type="NCBI Taxonomy" id="2528010"/>
    <lineage>
        <taxon>Bacteria</taxon>
        <taxon>Pseudomonadati</taxon>
        <taxon>Planctomycetota</taxon>
        <taxon>Planctomycetia</taxon>
        <taxon>Pirellulales</taxon>
        <taxon>Pirellulaceae</taxon>
        <taxon>Lignipirellula</taxon>
    </lineage>
</organism>
<dbReference type="GO" id="GO:0030497">
    <property type="term" value="P:fatty acid elongation"/>
    <property type="evidence" value="ECO:0007669"/>
    <property type="project" value="TreeGrafter"/>
</dbReference>
<reference evidence="3 4" key="1">
    <citation type="submission" date="2019-02" db="EMBL/GenBank/DDBJ databases">
        <title>Deep-cultivation of Planctomycetes and their phenomic and genomic characterization uncovers novel biology.</title>
        <authorList>
            <person name="Wiegand S."/>
            <person name="Jogler M."/>
            <person name="Boedeker C."/>
            <person name="Pinto D."/>
            <person name="Vollmers J."/>
            <person name="Rivas-Marin E."/>
            <person name="Kohn T."/>
            <person name="Peeters S.H."/>
            <person name="Heuer A."/>
            <person name="Rast P."/>
            <person name="Oberbeckmann S."/>
            <person name="Bunk B."/>
            <person name="Jeske O."/>
            <person name="Meyerdierks A."/>
            <person name="Storesund J.E."/>
            <person name="Kallscheuer N."/>
            <person name="Luecker S."/>
            <person name="Lage O.M."/>
            <person name="Pohl T."/>
            <person name="Merkel B.J."/>
            <person name="Hornburger P."/>
            <person name="Mueller R.-W."/>
            <person name="Bruemmer F."/>
            <person name="Labrenz M."/>
            <person name="Spormann A.M."/>
            <person name="Op den Camp H."/>
            <person name="Overmann J."/>
            <person name="Amann R."/>
            <person name="Jetten M.S.M."/>
            <person name="Mascher T."/>
            <person name="Medema M.H."/>
            <person name="Devos D.P."/>
            <person name="Kaster A.-K."/>
            <person name="Ovreas L."/>
            <person name="Rohde M."/>
            <person name="Galperin M.Y."/>
            <person name="Jogler C."/>
        </authorList>
    </citation>
    <scope>NUCLEOTIDE SEQUENCE [LARGE SCALE GENOMIC DNA]</scope>
    <source>
        <strain evidence="3 4">Pla85_3_4</strain>
    </source>
</reference>
<dbReference type="InterPro" id="IPR036291">
    <property type="entry name" value="NAD(P)-bd_dom_sf"/>
</dbReference>
<dbReference type="PANTHER" id="PTHR42760:SF40">
    <property type="entry name" value="3-OXOACYL-[ACYL-CARRIER-PROTEIN] REDUCTASE, CHLOROPLASTIC"/>
    <property type="match status" value="1"/>
</dbReference>
<dbReference type="Proteomes" id="UP000317648">
    <property type="component" value="Chromosome"/>
</dbReference>
<sequence length="274" mass="29140">MPNNLKLSKDSSDSSADGRFAGKTFLITGGSDRGIGGAVAERLAKEGARIAIASLHEPARLMRKLARLTTEAAFFPCDITDNSQVKATVAAVAEKFGQLDTLVNNAGVEIARPFEEFTEDQWEGLLDVNLHGAIRMTRACLPHLANGGVIVNVTSALAFGGCASFSIYSASKAGLVGLTQSLAMELSPRKIRVVCVAPGLVATPMTYKHIDHLDDDAKRQIADSHPLGPGLPHDVAAAIAFLASDDARWITGVTLPLGWLQQYRLPVDHFLKAA</sequence>
<dbReference type="EC" id="1.1.1.100" evidence="3"/>
<dbReference type="Pfam" id="PF13561">
    <property type="entry name" value="adh_short_C2"/>
    <property type="match status" value="1"/>
</dbReference>
<dbReference type="GO" id="GO:0004316">
    <property type="term" value="F:3-oxoacyl-[acyl-carrier-protein] reductase (NADPH) activity"/>
    <property type="evidence" value="ECO:0007669"/>
    <property type="project" value="UniProtKB-EC"/>
</dbReference>
<dbReference type="InterPro" id="IPR057326">
    <property type="entry name" value="KR_dom"/>
</dbReference>
<dbReference type="SUPFAM" id="SSF51735">
    <property type="entry name" value="NAD(P)-binding Rossmann-fold domains"/>
    <property type="match status" value="1"/>
</dbReference>
<dbReference type="Gene3D" id="3.40.50.720">
    <property type="entry name" value="NAD(P)-binding Rossmann-like Domain"/>
    <property type="match status" value="1"/>
</dbReference>
<dbReference type="SMART" id="SM00822">
    <property type="entry name" value="PKS_KR"/>
    <property type="match status" value="1"/>
</dbReference>
<accession>A0A518DX24</accession>
<dbReference type="OrthoDB" id="9803333at2"/>
<name>A0A518DX24_9BACT</name>
<dbReference type="CDD" id="cd05233">
    <property type="entry name" value="SDR_c"/>
    <property type="match status" value="1"/>
</dbReference>
<dbReference type="AlphaFoldDB" id="A0A518DX24"/>
<dbReference type="PRINTS" id="PR00081">
    <property type="entry name" value="GDHRDH"/>
</dbReference>
<dbReference type="PANTHER" id="PTHR42760">
    <property type="entry name" value="SHORT-CHAIN DEHYDROGENASES/REDUCTASES FAMILY MEMBER"/>
    <property type="match status" value="1"/>
</dbReference>
<dbReference type="InterPro" id="IPR020904">
    <property type="entry name" value="Sc_DH/Rdtase_CS"/>
</dbReference>
<comment type="similarity">
    <text evidence="1">Belongs to the short-chain dehydrogenases/reductases (SDR) family.</text>
</comment>
<evidence type="ECO:0000313" key="3">
    <source>
        <dbReference type="EMBL" id="QDU96382.1"/>
    </source>
</evidence>
<keyword evidence="4" id="KW-1185">Reference proteome</keyword>
<evidence type="ECO:0000313" key="4">
    <source>
        <dbReference type="Proteomes" id="UP000317648"/>
    </source>
</evidence>
<gene>
    <name evidence="3" type="primary">fabG_9</name>
    <name evidence="3" type="ORF">Pla8534_42020</name>
</gene>
<dbReference type="PROSITE" id="PS00061">
    <property type="entry name" value="ADH_SHORT"/>
    <property type="match status" value="1"/>
</dbReference>